<dbReference type="STRING" id="3871.A0A1J7GCE0"/>
<accession>A0A1J7GCE0</accession>
<sequence>MFQPPPSPGATTNHNQHSVLPTPLSIQGSTALVPVNLNANTGNGQEGVQDEGFVQAQAIVQHSQKLQDDLRILGMKIKQHEDNLNRLNTERSQLDECILHLQAAIGDIQSSSTPKIGNGVGNNPNPTGDEEINKQILKHEKSAAGIFCQLKTRHGTQASNLPLTKDVVGVVATLGKVEDDNLSRLLSDFIGVEYMLAIVCRTHEGVKALEMYDNEGFINKSSGLHGLGASIGRALDGRFEVICLESLRHDHKILVPYPGKYVVDDPQRKLDILSPRLPNGKSPAGFLGFAVNMINIDSSNLFYVTPNGYGLRETLFYNLFSRLQVYKTRAEMIQAFPCITDGALSLDGGVVKSCGVFSLGNSEDVHVRFPSPDSSMGSDIKIETERKMKDVKLKKEKILEELKRERTLLDMAKFNFNKMKSDFVKFLAHSNSYATQGTVLKCSESYPRMGASYW</sequence>
<feature type="compositionally biased region" description="Polar residues" evidence="2">
    <location>
        <begin position="9"/>
        <end position="22"/>
    </location>
</feature>
<proteinExistence type="predicted"/>
<feature type="coiled-coil region" evidence="1">
    <location>
        <begin position="381"/>
        <end position="408"/>
    </location>
</feature>
<evidence type="ECO:0000313" key="4">
    <source>
        <dbReference type="Proteomes" id="UP000188354"/>
    </source>
</evidence>
<dbReference type="Gramene" id="OIV98005">
    <property type="protein sequence ID" value="OIV98005"/>
    <property type="gene ID" value="TanjilG_21715"/>
</dbReference>
<dbReference type="EMBL" id="CM007374">
    <property type="protein sequence ID" value="OIV98005.1"/>
    <property type="molecule type" value="Genomic_DNA"/>
</dbReference>
<evidence type="ECO:0000256" key="2">
    <source>
        <dbReference type="SAM" id="MobiDB-lite"/>
    </source>
</evidence>
<protein>
    <recommendedName>
        <fullName evidence="5">Protein DEFECTIVE IN MERISTEM SILENCING 3</fullName>
    </recommendedName>
</protein>
<evidence type="ECO:0000256" key="1">
    <source>
        <dbReference type="SAM" id="Coils"/>
    </source>
</evidence>
<gene>
    <name evidence="3" type="ORF">TanjilG_21715</name>
</gene>
<dbReference type="PANTHER" id="PTHR33566">
    <property type="entry name" value="EN/SPM-LIKE TRANSPOSON-RELATED"/>
    <property type="match status" value="1"/>
</dbReference>
<keyword evidence="1" id="KW-0175">Coiled coil</keyword>
<organism evidence="3 4">
    <name type="scientific">Lupinus angustifolius</name>
    <name type="common">Narrow-leaved blue lupine</name>
    <dbReference type="NCBI Taxonomy" id="3871"/>
    <lineage>
        <taxon>Eukaryota</taxon>
        <taxon>Viridiplantae</taxon>
        <taxon>Streptophyta</taxon>
        <taxon>Embryophyta</taxon>
        <taxon>Tracheophyta</taxon>
        <taxon>Spermatophyta</taxon>
        <taxon>Magnoliopsida</taxon>
        <taxon>eudicotyledons</taxon>
        <taxon>Gunneridae</taxon>
        <taxon>Pentapetalae</taxon>
        <taxon>rosids</taxon>
        <taxon>fabids</taxon>
        <taxon>Fabales</taxon>
        <taxon>Fabaceae</taxon>
        <taxon>Papilionoideae</taxon>
        <taxon>50 kb inversion clade</taxon>
        <taxon>genistoids sensu lato</taxon>
        <taxon>core genistoids</taxon>
        <taxon>Genisteae</taxon>
        <taxon>Lupinus</taxon>
    </lineage>
</organism>
<dbReference type="AlphaFoldDB" id="A0A1J7GCE0"/>
<name>A0A1J7GCE0_LUPAN</name>
<feature type="coiled-coil region" evidence="1">
    <location>
        <begin position="63"/>
        <end position="97"/>
    </location>
</feature>
<dbReference type="Proteomes" id="UP000188354">
    <property type="component" value="Chromosome LG14"/>
</dbReference>
<dbReference type="PANTHER" id="PTHR33566:SF6">
    <property type="entry name" value="PROTEIN DEFECTIVE IN MERISTEM SILENCING 3"/>
    <property type="match status" value="1"/>
</dbReference>
<feature type="region of interest" description="Disordered" evidence="2">
    <location>
        <begin position="1"/>
        <end position="22"/>
    </location>
</feature>
<evidence type="ECO:0000313" key="3">
    <source>
        <dbReference type="EMBL" id="OIV98005.1"/>
    </source>
</evidence>
<reference evidence="3 4" key="1">
    <citation type="journal article" date="2017" name="Plant Biotechnol. J.">
        <title>A comprehensive draft genome sequence for lupin (Lupinus angustifolius), an emerging health food: insights into plant-microbe interactions and legume evolution.</title>
        <authorList>
            <person name="Hane J.K."/>
            <person name="Ming Y."/>
            <person name="Kamphuis L.G."/>
            <person name="Nelson M.N."/>
            <person name="Garg G."/>
            <person name="Atkins C.A."/>
            <person name="Bayer P.E."/>
            <person name="Bravo A."/>
            <person name="Bringans S."/>
            <person name="Cannon S."/>
            <person name="Edwards D."/>
            <person name="Foley R."/>
            <person name="Gao L.L."/>
            <person name="Harrison M.J."/>
            <person name="Huang W."/>
            <person name="Hurgobin B."/>
            <person name="Li S."/>
            <person name="Liu C.W."/>
            <person name="McGrath A."/>
            <person name="Morahan G."/>
            <person name="Murray J."/>
            <person name="Weller J."/>
            <person name="Jian J."/>
            <person name="Singh K.B."/>
        </authorList>
    </citation>
    <scope>NUCLEOTIDE SEQUENCE [LARGE SCALE GENOMIC DNA]</scope>
    <source>
        <strain evidence="4">cv. Tanjil</strain>
        <tissue evidence="3">Whole plant</tissue>
    </source>
</reference>
<evidence type="ECO:0008006" key="5">
    <source>
        <dbReference type="Google" id="ProtNLM"/>
    </source>
</evidence>
<dbReference type="OMA" id="FEVICLE"/>
<keyword evidence="4" id="KW-1185">Reference proteome</keyword>